<accession>A0ABU9BCD6</accession>
<keyword evidence="3" id="KW-1185">Reference proteome</keyword>
<proteinExistence type="inferred from homology"/>
<evidence type="ECO:0000313" key="3">
    <source>
        <dbReference type="Proteomes" id="UP001368500"/>
    </source>
</evidence>
<sequence>MDAHRRHLIRRALCGPTTAAALLAGPGTGPGRAVAAPAASPPKAAAASTATAASAVGPGAARVARCIVPAKAGGGFDLTCTLLQPLLDGGDGTPQRRYQPGGIGALTWQALVQGLRPDDDALVAFSSGTLLNLAQGRFGAWSPERVCWMAGLARDHGAVAVHRDAPWPRLGALLQALRADPAAITFATGGTIGSQDWLKTTLLARGAGVSHRALRVLAFEGGGDAQRALLNGHAGVLCGDVAELLPALRDGAPLRLLAVLAPRRLDGRLQAVPTAIEQGLDLQWPILRGVYASADMAPARRAAVQARLERGLAGAAHAERVRAAGLQPLALTGHALQAEVTRQLADYAALVAPYGLAARPLR</sequence>
<organism evidence="2 3">
    <name type="scientific">Pseudaquabacterium rugosum</name>
    <dbReference type="NCBI Taxonomy" id="2984194"/>
    <lineage>
        <taxon>Bacteria</taxon>
        <taxon>Pseudomonadati</taxon>
        <taxon>Pseudomonadota</taxon>
        <taxon>Betaproteobacteria</taxon>
        <taxon>Burkholderiales</taxon>
        <taxon>Sphaerotilaceae</taxon>
        <taxon>Pseudaquabacterium</taxon>
    </lineage>
</organism>
<dbReference type="RefSeq" id="WP_341374454.1">
    <property type="nucleotide sequence ID" value="NZ_JBBUTF010000009.1"/>
</dbReference>
<evidence type="ECO:0000256" key="1">
    <source>
        <dbReference type="ARBA" id="ARBA00006987"/>
    </source>
</evidence>
<dbReference type="Gene3D" id="3.40.190.10">
    <property type="entry name" value="Periplasmic binding protein-like II"/>
    <property type="match status" value="1"/>
</dbReference>
<name>A0ABU9BCD6_9BURK</name>
<dbReference type="Pfam" id="PF03401">
    <property type="entry name" value="TctC"/>
    <property type="match status" value="1"/>
</dbReference>
<dbReference type="InterPro" id="IPR005064">
    <property type="entry name" value="BUG"/>
</dbReference>
<dbReference type="InterPro" id="IPR042100">
    <property type="entry name" value="Bug_dom1"/>
</dbReference>
<dbReference type="PIRSF" id="PIRSF017082">
    <property type="entry name" value="YflP"/>
    <property type="match status" value="1"/>
</dbReference>
<reference evidence="2 3" key="1">
    <citation type="submission" date="2024-04" db="EMBL/GenBank/DDBJ databases">
        <title>Novel species of the genus Ideonella isolated from streams.</title>
        <authorList>
            <person name="Lu H."/>
        </authorList>
    </citation>
    <scope>NUCLEOTIDE SEQUENCE [LARGE SCALE GENOMIC DNA]</scope>
    <source>
        <strain evidence="2 3">BYS139W</strain>
    </source>
</reference>
<protein>
    <submittedName>
        <fullName evidence="2">Tripartite tricarboxylate transporter substrate-binding protein</fullName>
    </submittedName>
</protein>
<dbReference type="PANTHER" id="PTHR42928:SF3">
    <property type="entry name" value="UPF0065 PROTEIN YFLP"/>
    <property type="match status" value="1"/>
</dbReference>
<dbReference type="EMBL" id="JBBUTF010000009">
    <property type="protein sequence ID" value="MEK8026670.1"/>
    <property type="molecule type" value="Genomic_DNA"/>
</dbReference>
<gene>
    <name evidence="2" type="ORF">AACH11_11930</name>
</gene>
<dbReference type="Proteomes" id="UP001368500">
    <property type="component" value="Unassembled WGS sequence"/>
</dbReference>
<dbReference type="PANTHER" id="PTHR42928">
    <property type="entry name" value="TRICARBOXYLATE-BINDING PROTEIN"/>
    <property type="match status" value="1"/>
</dbReference>
<comment type="similarity">
    <text evidence="1">Belongs to the UPF0065 (bug) family.</text>
</comment>
<evidence type="ECO:0000313" key="2">
    <source>
        <dbReference type="EMBL" id="MEK8026670.1"/>
    </source>
</evidence>
<comment type="caution">
    <text evidence="2">The sequence shown here is derived from an EMBL/GenBank/DDBJ whole genome shotgun (WGS) entry which is preliminary data.</text>
</comment>
<dbReference type="Gene3D" id="3.40.190.150">
    <property type="entry name" value="Bordetella uptake gene, domain 1"/>
    <property type="match status" value="1"/>
</dbReference>